<name>A0A2S8FVN0_9BACT</name>
<feature type="transmembrane region" description="Helical" evidence="6">
    <location>
        <begin position="102"/>
        <end position="127"/>
    </location>
</feature>
<evidence type="ECO:0000313" key="8">
    <source>
        <dbReference type="EMBL" id="PQO35884.1"/>
    </source>
</evidence>
<dbReference type="InterPro" id="IPR018076">
    <property type="entry name" value="T2SS_GspF_dom"/>
</dbReference>
<organism evidence="8 9">
    <name type="scientific">Blastopirellula marina</name>
    <dbReference type="NCBI Taxonomy" id="124"/>
    <lineage>
        <taxon>Bacteria</taxon>
        <taxon>Pseudomonadati</taxon>
        <taxon>Planctomycetota</taxon>
        <taxon>Planctomycetia</taxon>
        <taxon>Pirellulales</taxon>
        <taxon>Pirellulaceae</taxon>
        <taxon>Blastopirellula</taxon>
    </lineage>
</organism>
<keyword evidence="5 6" id="KW-0472">Membrane</keyword>
<evidence type="ECO:0000313" key="9">
    <source>
        <dbReference type="Proteomes" id="UP000238322"/>
    </source>
</evidence>
<proteinExistence type="predicted"/>
<dbReference type="AlphaFoldDB" id="A0A2S8FVN0"/>
<reference evidence="8 9" key="1">
    <citation type="submission" date="2018-02" db="EMBL/GenBank/DDBJ databases">
        <title>Comparative genomes isolates from brazilian mangrove.</title>
        <authorList>
            <person name="Araujo J.E."/>
            <person name="Taketani R.G."/>
            <person name="Silva M.C.P."/>
            <person name="Loureco M.V."/>
            <person name="Andreote F.D."/>
        </authorList>
    </citation>
    <scope>NUCLEOTIDE SEQUENCE [LARGE SCALE GENOMIC DNA]</scope>
    <source>
        <strain evidence="8 9">Hex-1 MGV</strain>
    </source>
</reference>
<dbReference type="Proteomes" id="UP000238322">
    <property type="component" value="Unassembled WGS sequence"/>
</dbReference>
<protein>
    <recommendedName>
        <fullName evidence="7">Type II secretion system protein GspF domain-containing protein</fullName>
    </recommendedName>
</protein>
<evidence type="ECO:0000256" key="6">
    <source>
        <dbReference type="SAM" id="Phobius"/>
    </source>
</evidence>
<keyword evidence="2" id="KW-1003">Cell membrane</keyword>
<feature type="transmembrane region" description="Helical" evidence="6">
    <location>
        <begin position="283"/>
        <end position="305"/>
    </location>
</feature>
<feature type="domain" description="Type II secretion system protein GspF" evidence="7">
    <location>
        <begin position="171"/>
        <end position="299"/>
    </location>
</feature>
<comment type="caution">
    <text evidence="8">The sequence shown here is derived from an EMBL/GenBank/DDBJ whole genome shotgun (WGS) entry which is preliminary data.</text>
</comment>
<dbReference type="Pfam" id="PF00482">
    <property type="entry name" value="T2SSF"/>
    <property type="match status" value="1"/>
</dbReference>
<feature type="transmembrane region" description="Helical" evidence="6">
    <location>
        <begin position="133"/>
        <end position="153"/>
    </location>
</feature>
<evidence type="ECO:0000256" key="5">
    <source>
        <dbReference type="ARBA" id="ARBA00023136"/>
    </source>
</evidence>
<keyword evidence="4 6" id="KW-1133">Transmembrane helix</keyword>
<evidence type="ECO:0000256" key="3">
    <source>
        <dbReference type="ARBA" id="ARBA00022692"/>
    </source>
</evidence>
<evidence type="ECO:0000256" key="1">
    <source>
        <dbReference type="ARBA" id="ARBA00004651"/>
    </source>
</evidence>
<sequence>MITQDLTTWMIAVSVFACVFCLVMVTFSLMVSVPDKALTRVEGLIGSEERDSPSIAKSLLSQLAVSNTAKDLMQRLLPDDETRRTRLTNRLIRAGYYWPASLGYFMFCKIGMMVAPIIICASFSWALPWPSHWTLMVGALLGFVGMVVPDFVLNSITRSRQRYFRQALPDFFDLTLTCVEGGMGIGEAVSQVHREMRQTHGPLSMELDFVMRDIHLGQTLGQGFSRMSDRTGVEEAKALATFIEQSQRFGSEMGSALRELSDMLRFQREQRAEELAQQASVKILIPTLLFIFPTIFVALAGPAALQMQKSFQDVSQKDTTQELKP</sequence>
<dbReference type="PANTHER" id="PTHR35007">
    <property type="entry name" value="INTEGRAL MEMBRANE PROTEIN-RELATED"/>
    <property type="match status" value="1"/>
</dbReference>
<accession>A0A2S8FVN0</accession>
<dbReference type="OrthoDB" id="9810662at2"/>
<dbReference type="GO" id="GO:0005886">
    <property type="term" value="C:plasma membrane"/>
    <property type="evidence" value="ECO:0007669"/>
    <property type="project" value="UniProtKB-SubCell"/>
</dbReference>
<keyword evidence="3 6" id="KW-0812">Transmembrane</keyword>
<dbReference type="PANTHER" id="PTHR35007:SF2">
    <property type="entry name" value="PILUS ASSEMBLE PROTEIN"/>
    <property type="match status" value="1"/>
</dbReference>
<evidence type="ECO:0000259" key="7">
    <source>
        <dbReference type="Pfam" id="PF00482"/>
    </source>
</evidence>
<evidence type="ECO:0000256" key="2">
    <source>
        <dbReference type="ARBA" id="ARBA00022475"/>
    </source>
</evidence>
<dbReference type="EMBL" id="PUHY01000006">
    <property type="protein sequence ID" value="PQO35884.1"/>
    <property type="molecule type" value="Genomic_DNA"/>
</dbReference>
<gene>
    <name evidence="8" type="ORF">C5Y83_08075</name>
</gene>
<comment type="subcellular location">
    <subcellularLocation>
        <location evidence="1">Cell membrane</location>
        <topology evidence="1">Multi-pass membrane protein</topology>
    </subcellularLocation>
</comment>
<dbReference type="RefSeq" id="WP_105329173.1">
    <property type="nucleotide sequence ID" value="NZ_PUHY01000006.1"/>
</dbReference>
<feature type="transmembrane region" description="Helical" evidence="6">
    <location>
        <begin position="6"/>
        <end position="31"/>
    </location>
</feature>
<evidence type="ECO:0000256" key="4">
    <source>
        <dbReference type="ARBA" id="ARBA00022989"/>
    </source>
</evidence>